<dbReference type="Gene3D" id="3.40.980.10">
    <property type="entry name" value="MoaB/Mog-like domain"/>
    <property type="match status" value="1"/>
</dbReference>
<organism evidence="2 3">
    <name type="scientific">Halomarina ordinaria</name>
    <dbReference type="NCBI Taxonomy" id="3033939"/>
    <lineage>
        <taxon>Archaea</taxon>
        <taxon>Methanobacteriati</taxon>
        <taxon>Methanobacteriota</taxon>
        <taxon>Stenosarchaea group</taxon>
        <taxon>Halobacteria</taxon>
        <taxon>Halobacteriales</taxon>
        <taxon>Natronomonadaceae</taxon>
        <taxon>Halomarina</taxon>
    </lineage>
</organism>
<dbReference type="SUPFAM" id="SSF53218">
    <property type="entry name" value="Molybdenum cofactor biosynthesis proteins"/>
    <property type="match status" value="1"/>
</dbReference>
<dbReference type="SMART" id="SM00852">
    <property type="entry name" value="MoCF_biosynth"/>
    <property type="match status" value="1"/>
</dbReference>
<dbReference type="RefSeq" id="WP_304448948.1">
    <property type="nucleotide sequence ID" value="NZ_JARRAH010000001.1"/>
</dbReference>
<evidence type="ECO:0000259" key="1">
    <source>
        <dbReference type="SMART" id="SM00852"/>
    </source>
</evidence>
<dbReference type="PANTHER" id="PTHR13939:SF0">
    <property type="entry name" value="NMN AMIDOHYDROLASE-LIKE PROTEIN YFAY"/>
    <property type="match status" value="1"/>
</dbReference>
<dbReference type="InterPro" id="IPR036425">
    <property type="entry name" value="MoaB/Mog-like_dom_sf"/>
</dbReference>
<accession>A0ABD5UD91</accession>
<dbReference type="Proteomes" id="UP001596406">
    <property type="component" value="Unassembled WGS sequence"/>
</dbReference>
<dbReference type="AlphaFoldDB" id="A0ABD5UD91"/>
<name>A0ABD5UD91_9EURY</name>
<dbReference type="InterPro" id="IPR001453">
    <property type="entry name" value="MoaB/Mog_dom"/>
</dbReference>
<evidence type="ECO:0000313" key="2">
    <source>
        <dbReference type="EMBL" id="MFC6837281.1"/>
    </source>
</evidence>
<evidence type="ECO:0000313" key="3">
    <source>
        <dbReference type="Proteomes" id="UP001596406"/>
    </source>
</evidence>
<comment type="caution">
    <text evidence="2">The sequence shown here is derived from an EMBL/GenBank/DDBJ whole genome shotgun (WGS) entry which is preliminary data.</text>
</comment>
<dbReference type="InterPro" id="IPR050101">
    <property type="entry name" value="CinA"/>
</dbReference>
<feature type="domain" description="MoaB/Mog" evidence="1">
    <location>
        <begin position="4"/>
        <end position="169"/>
    </location>
</feature>
<dbReference type="InterPro" id="IPR056596">
    <property type="entry name" value="FLAD1_M"/>
</dbReference>
<keyword evidence="3" id="KW-1185">Reference proteome</keyword>
<proteinExistence type="predicted"/>
<dbReference type="Pfam" id="PF00994">
    <property type="entry name" value="MoCF_biosynth"/>
    <property type="match status" value="1"/>
</dbReference>
<reference evidence="2 3" key="1">
    <citation type="journal article" date="2019" name="Int. J. Syst. Evol. Microbiol.">
        <title>The Global Catalogue of Microorganisms (GCM) 10K type strain sequencing project: providing services to taxonomists for standard genome sequencing and annotation.</title>
        <authorList>
            <consortium name="The Broad Institute Genomics Platform"/>
            <consortium name="The Broad Institute Genome Sequencing Center for Infectious Disease"/>
            <person name="Wu L."/>
            <person name="Ma J."/>
        </authorList>
    </citation>
    <scope>NUCLEOTIDE SEQUENCE [LARGE SCALE GENOMIC DNA]</scope>
    <source>
        <strain evidence="2 3">PSRA2</strain>
    </source>
</reference>
<dbReference type="CDD" id="cd00885">
    <property type="entry name" value="cinA"/>
    <property type="match status" value="1"/>
</dbReference>
<dbReference type="EMBL" id="JBHSXM010000001">
    <property type="protein sequence ID" value="MFC6837281.1"/>
    <property type="molecule type" value="Genomic_DNA"/>
</dbReference>
<protein>
    <submittedName>
        <fullName evidence="2">Competence/damage-inducible protein A</fullName>
    </submittedName>
</protein>
<gene>
    <name evidence="2" type="ORF">ACFQHK_12275</name>
</gene>
<dbReference type="Pfam" id="PF24102">
    <property type="entry name" value="FLAD1_M"/>
    <property type="match status" value="1"/>
</dbReference>
<dbReference type="PANTHER" id="PTHR13939">
    <property type="entry name" value="NICOTINAMIDE-NUCLEOTIDE AMIDOHYDROLASE PNCC"/>
    <property type="match status" value="1"/>
</dbReference>
<sequence>MEAALLTIGDELLAGDIENTNATWLARQLAARGVALERITTVPDDVDVVASHVRRYSERFDVVLCTGGLGGTPDDMTMESVAAAFDRDLVVDEAAREDIERTVAAIADEYPNIDVNVERHASLPEGARPLLNGEGLSPGCVVENVYVFPGIPREMKAMFADVVEAFGGDLQSRTLLTPLPEAEVTPTLEAARDDLPEVVLGSYPSRRGVPNRVKITGERAADLDRAEAWLRERIEVHDEEEAEREA</sequence>